<dbReference type="Proteomes" id="UP000039324">
    <property type="component" value="Unassembled WGS sequence"/>
</dbReference>
<evidence type="ECO:0000256" key="1">
    <source>
        <dbReference type="ARBA" id="ARBA00022614"/>
    </source>
</evidence>
<dbReference type="PANTHER" id="PTHR24369:SF210">
    <property type="entry name" value="CHAOPTIN-RELATED"/>
    <property type="match status" value="1"/>
</dbReference>
<dbReference type="EMBL" id="CDSF01000024">
    <property type="protein sequence ID" value="CEO95591.1"/>
    <property type="molecule type" value="Genomic_DNA"/>
</dbReference>
<sequence length="440" mass="48122">MAVSSHAIVAVLLASVCSAGACSIYLQASDGATLPLPRNDIHRSALLREIVAARNGPKGGVNVSVPISADLLEPLVELLGSDHVPSHFLHTNMLNVLPALAVLEIDHHLLNDIYATVRRMLDVPEGQYSSSQLQHQLELYAKLLGANELPHWFIDEYIFREALSNFRNKCLPGLTASKLVCSSKSVWGALHKRWFSDLPLGAVTKVDLRGNSLEAVLDRTTFDGFQSLRKLKLASNRISTIEDGAFSKLSSLDSLYLGDNQISIVTKRMFEGLSGLRYLALGRNQISVIRRGAFEGLTKLTHMILTANRISTLERDAFSGLSSLEFLYLDENRISVIGESAFDDLSSLRLLALRGNRIATITKGALDGLPSLRHLDFGENRISIIQEGTFGGLSTLLHLFLFKNRISTVEKGLFGGLSSLRILCASSAGLRDQELSESES</sequence>
<evidence type="ECO:0000256" key="2">
    <source>
        <dbReference type="ARBA" id="ARBA00022729"/>
    </source>
</evidence>
<dbReference type="PROSITE" id="PS51450">
    <property type="entry name" value="LRR"/>
    <property type="match status" value="1"/>
</dbReference>
<organism evidence="6 7">
    <name type="scientific">Plasmodiophora brassicae</name>
    <name type="common">Clubroot disease agent</name>
    <dbReference type="NCBI Taxonomy" id="37360"/>
    <lineage>
        <taxon>Eukaryota</taxon>
        <taxon>Sar</taxon>
        <taxon>Rhizaria</taxon>
        <taxon>Endomyxa</taxon>
        <taxon>Phytomyxea</taxon>
        <taxon>Plasmodiophorida</taxon>
        <taxon>Plasmodiophoridae</taxon>
        <taxon>Plasmodiophora</taxon>
    </lineage>
</organism>
<reference evidence="6 7" key="1">
    <citation type="submission" date="2015-02" db="EMBL/GenBank/DDBJ databases">
        <authorList>
            <person name="Chooi Y.-H."/>
        </authorList>
    </citation>
    <scope>NUCLEOTIDE SEQUENCE [LARGE SCALE GENOMIC DNA]</scope>
    <source>
        <strain evidence="6">E3</strain>
    </source>
</reference>
<feature type="signal peptide" evidence="5">
    <location>
        <begin position="1"/>
        <end position="21"/>
    </location>
</feature>
<dbReference type="Pfam" id="PF13855">
    <property type="entry name" value="LRR_8"/>
    <property type="match status" value="3"/>
</dbReference>
<dbReference type="InterPro" id="IPR032675">
    <property type="entry name" value="LRR_dom_sf"/>
</dbReference>
<evidence type="ECO:0000256" key="5">
    <source>
        <dbReference type="SAM" id="SignalP"/>
    </source>
</evidence>
<keyword evidence="3" id="KW-0677">Repeat</keyword>
<gene>
    <name evidence="6" type="ORF">PBRA_004317</name>
</gene>
<evidence type="ECO:0000256" key="3">
    <source>
        <dbReference type="ARBA" id="ARBA00022737"/>
    </source>
</evidence>
<keyword evidence="4" id="KW-0325">Glycoprotein</keyword>
<dbReference type="GO" id="GO:0005886">
    <property type="term" value="C:plasma membrane"/>
    <property type="evidence" value="ECO:0007669"/>
    <property type="project" value="TreeGrafter"/>
</dbReference>
<dbReference type="PANTHER" id="PTHR24369">
    <property type="entry name" value="ANTIGEN BSP, PUTATIVE-RELATED"/>
    <property type="match status" value="1"/>
</dbReference>
<name>A0A0G4IK48_PLABS</name>
<keyword evidence="7" id="KW-1185">Reference proteome</keyword>
<evidence type="ECO:0000256" key="4">
    <source>
        <dbReference type="ARBA" id="ARBA00023180"/>
    </source>
</evidence>
<dbReference type="AlphaFoldDB" id="A0A0G4IK48"/>
<accession>A0A0G4IK48</accession>
<evidence type="ECO:0000313" key="6">
    <source>
        <dbReference type="EMBL" id="CEO95591.1"/>
    </source>
</evidence>
<evidence type="ECO:0000313" key="7">
    <source>
        <dbReference type="Proteomes" id="UP000039324"/>
    </source>
</evidence>
<keyword evidence="1" id="KW-0433">Leucine-rich repeat</keyword>
<protein>
    <submittedName>
        <fullName evidence="6">Uncharacterized protein</fullName>
    </submittedName>
</protein>
<dbReference type="STRING" id="37360.A0A0G4IK48"/>
<feature type="chain" id="PRO_5005192716" evidence="5">
    <location>
        <begin position="22"/>
        <end position="440"/>
    </location>
</feature>
<proteinExistence type="predicted"/>
<dbReference type="OrthoDB" id="676979at2759"/>
<dbReference type="InterPro" id="IPR001611">
    <property type="entry name" value="Leu-rich_rpt"/>
</dbReference>
<dbReference type="InterPro" id="IPR003591">
    <property type="entry name" value="Leu-rich_rpt_typical-subtyp"/>
</dbReference>
<dbReference type="Gene3D" id="3.80.10.10">
    <property type="entry name" value="Ribonuclease Inhibitor"/>
    <property type="match status" value="2"/>
</dbReference>
<keyword evidence="2 5" id="KW-0732">Signal</keyword>
<dbReference type="SMART" id="SM00365">
    <property type="entry name" value="LRR_SD22"/>
    <property type="match status" value="5"/>
</dbReference>
<dbReference type="FunFam" id="3.80.10.10:FF:000770">
    <property type="entry name" value="Uncharacterized protein"/>
    <property type="match status" value="1"/>
</dbReference>
<dbReference type="InterPro" id="IPR050541">
    <property type="entry name" value="LRR_TM_domain-containing"/>
</dbReference>
<dbReference type="SMART" id="SM00369">
    <property type="entry name" value="LRR_TYP"/>
    <property type="match status" value="9"/>
</dbReference>
<dbReference type="SUPFAM" id="SSF52058">
    <property type="entry name" value="L domain-like"/>
    <property type="match status" value="1"/>
</dbReference>